<evidence type="ECO:0000313" key="2">
    <source>
        <dbReference type="Proteomes" id="UP001244787"/>
    </source>
</evidence>
<sequence>MKHLISFLLFFIALNTYSQDPYLQNSSWDVEQEAEKLTESYNEDLVLTTEQRLLFQQKVTEFLIRKHQIQASITGKEMLDELYKLKVQETAEMGDILTRPQLSLYKKIRPKIQPLETIDVKD</sequence>
<reference evidence="1 2" key="1">
    <citation type="submission" date="2023-06" db="EMBL/GenBank/DDBJ databases">
        <authorList>
            <person name="Ye Y.-Q."/>
            <person name="Du Z.-J."/>
        </authorList>
    </citation>
    <scope>NUCLEOTIDE SEQUENCE [LARGE SCALE GENOMIC DNA]</scope>
    <source>
        <strain evidence="1 2">SDUM287046</strain>
    </source>
</reference>
<proteinExistence type="predicted"/>
<gene>
    <name evidence="1" type="ORF">QRD02_03760</name>
</gene>
<dbReference type="RefSeq" id="WP_290253580.1">
    <property type="nucleotide sequence ID" value="NZ_JAUGQQ010000002.1"/>
</dbReference>
<protein>
    <submittedName>
        <fullName evidence="1">Uncharacterized protein</fullName>
    </submittedName>
</protein>
<organism evidence="1 2">
    <name type="scientific">Aequorivita aurantiaca</name>
    <dbReference type="NCBI Taxonomy" id="3053356"/>
    <lineage>
        <taxon>Bacteria</taxon>
        <taxon>Pseudomonadati</taxon>
        <taxon>Bacteroidota</taxon>
        <taxon>Flavobacteriia</taxon>
        <taxon>Flavobacteriales</taxon>
        <taxon>Flavobacteriaceae</taxon>
        <taxon>Aequorivita</taxon>
    </lineage>
</organism>
<accession>A0ABT8DKD0</accession>
<dbReference type="Proteomes" id="UP001244787">
    <property type="component" value="Unassembled WGS sequence"/>
</dbReference>
<dbReference type="EMBL" id="JAUGQQ010000002">
    <property type="protein sequence ID" value="MDN3723487.1"/>
    <property type="molecule type" value="Genomic_DNA"/>
</dbReference>
<keyword evidence="2" id="KW-1185">Reference proteome</keyword>
<evidence type="ECO:0000313" key="1">
    <source>
        <dbReference type="EMBL" id="MDN3723487.1"/>
    </source>
</evidence>
<comment type="caution">
    <text evidence="1">The sequence shown here is derived from an EMBL/GenBank/DDBJ whole genome shotgun (WGS) entry which is preliminary data.</text>
</comment>
<name>A0ABT8DKD0_9FLAO</name>